<keyword evidence="1" id="KW-0472">Membrane</keyword>
<keyword evidence="1" id="KW-0812">Transmembrane</keyword>
<dbReference type="EMBL" id="HACA01002380">
    <property type="protein sequence ID" value="CDW19741.1"/>
    <property type="molecule type" value="Transcribed_RNA"/>
</dbReference>
<protein>
    <submittedName>
        <fullName evidence="2">Uncharacterized protein</fullName>
    </submittedName>
</protein>
<organism evidence="2">
    <name type="scientific">Lepeophtheirus salmonis</name>
    <name type="common">Salmon louse</name>
    <name type="synonym">Caligus salmonis</name>
    <dbReference type="NCBI Taxonomy" id="72036"/>
    <lineage>
        <taxon>Eukaryota</taxon>
        <taxon>Metazoa</taxon>
        <taxon>Ecdysozoa</taxon>
        <taxon>Arthropoda</taxon>
        <taxon>Crustacea</taxon>
        <taxon>Multicrustacea</taxon>
        <taxon>Hexanauplia</taxon>
        <taxon>Copepoda</taxon>
        <taxon>Siphonostomatoida</taxon>
        <taxon>Caligidae</taxon>
        <taxon>Lepeophtheirus</taxon>
    </lineage>
</organism>
<feature type="non-terminal residue" evidence="2">
    <location>
        <position position="1"/>
    </location>
</feature>
<dbReference type="AlphaFoldDB" id="A0A0K2T2R4"/>
<evidence type="ECO:0000256" key="1">
    <source>
        <dbReference type="SAM" id="Phobius"/>
    </source>
</evidence>
<accession>A0A0K2T2R4</accession>
<keyword evidence="1" id="KW-1133">Transmembrane helix</keyword>
<sequence>ELDRDLINIFLPFFSLIFILCINIFLLFFCLYNHLVAYKIRNYYCNTLSSPLFCLNDSSLFKKIKGNKLLFLCFFFELPKS</sequence>
<feature type="transmembrane region" description="Helical" evidence="1">
    <location>
        <begin position="6"/>
        <end position="32"/>
    </location>
</feature>
<reference evidence="2" key="1">
    <citation type="submission" date="2014-05" db="EMBL/GenBank/DDBJ databases">
        <authorList>
            <person name="Chronopoulou M."/>
        </authorList>
    </citation>
    <scope>NUCLEOTIDE SEQUENCE</scope>
    <source>
        <tissue evidence="2">Whole organism</tissue>
    </source>
</reference>
<proteinExistence type="predicted"/>
<name>A0A0K2T2R4_LEPSM</name>
<evidence type="ECO:0000313" key="2">
    <source>
        <dbReference type="EMBL" id="CDW19741.1"/>
    </source>
</evidence>